<name>A0A8X6VXT2_TRICX</name>
<proteinExistence type="predicted"/>
<keyword evidence="2" id="KW-1185">Reference proteome</keyword>
<gene>
    <name evidence="1" type="ORF">TNCV_1014671</name>
</gene>
<protein>
    <submittedName>
        <fullName evidence="1">Uncharacterized protein</fullName>
    </submittedName>
</protein>
<organism evidence="1 2">
    <name type="scientific">Trichonephila clavipes</name>
    <name type="common">Golden silk orbweaver</name>
    <name type="synonym">Nephila clavipes</name>
    <dbReference type="NCBI Taxonomy" id="2585209"/>
    <lineage>
        <taxon>Eukaryota</taxon>
        <taxon>Metazoa</taxon>
        <taxon>Ecdysozoa</taxon>
        <taxon>Arthropoda</taxon>
        <taxon>Chelicerata</taxon>
        <taxon>Arachnida</taxon>
        <taxon>Araneae</taxon>
        <taxon>Araneomorphae</taxon>
        <taxon>Entelegynae</taxon>
        <taxon>Araneoidea</taxon>
        <taxon>Nephilidae</taxon>
        <taxon>Trichonephila</taxon>
    </lineage>
</organism>
<reference evidence="1" key="1">
    <citation type="submission" date="2020-08" db="EMBL/GenBank/DDBJ databases">
        <title>Multicomponent nature underlies the extraordinary mechanical properties of spider dragline silk.</title>
        <authorList>
            <person name="Kono N."/>
            <person name="Nakamura H."/>
            <person name="Mori M."/>
            <person name="Yoshida Y."/>
            <person name="Ohtoshi R."/>
            <person name="Malay A.D."/>
            <person name="Moran D.A.P."/>
            <person name="Tomita M."/>
            <person name="Numata K."/>
            <person name="Arakawa K."/>
        </authorList>
    </citation>
    <scope>NUCLEOTIDE SEQUENCE</scope>
</reference>
<accession>A0A8X6VXT2</accession>
<evidence type="ECO:0000313" key="1">
    <source>
        <dbReference type="EMBL" id="GFY24419.1"/>
    </source>
</evidence>
<sequence length="92" mass="9663">MSWCHGSLLEVTVYRRGTPYHHASCGSGVSVQSKGSIDAFTTGSIHTNTNVITAEIESGFVSKDGLVPFRCSPVSSCAALLLTKASMDGRQG</sequence>
<dbReference type="EMBL" id="BMAU01021369">
    <property type="protein sequence ID" value="GFY24419.1"/>
    <property type="molecule type" value="Genomic_DNA"/>
</dbReference>
<dbReference type="AlphaFoldDB" id="A0A8X6VXT2"/>
<evidence type="ECO:0000313" key="2">
    <source>
        <dbReference type="Proteomes" id="UP000887159"/>
    </source>
</evidence>
<dbReference type="Proteomes" id="UP000887159">
    <property type="component" value="Unassembled WGS sequence"/>
</dbReference>
<comment type="caution">
    <text evidence="1">The sequence shown here is derived from an EMBL/GenBank/DDBJ whole genome shotgun (WGS) entry which is preliminary data.</text>
</comment>